<dbReference type="EMBL" id="SJPN01000031">
    <property type="protein sequence ID" value="TWT87866.1"/>
    <property type="molecule type" value="Genomic_DNA"/>
</dbReference>
<proteinExistence type="predicted"/>
<reference evidence="1 2" key="1">
    <citation type="submission" date="2019-02" db="EMBL/GenBank/DDBJ databases">
        <title>Deep-cultivation of Planctomycetes and their phenomic and genomic characterization uncovers novel biology.</title>
        <authorList>
            <person name="Wiegand S."/>
            <person name="Jogler M."/>
            <person name="Boedeker C."/>
            <person name="Pinto D."/>
            <person name="Vollmers J."/>
            <person name="Rivas-Marin E."/>
            <person name="Kohn T."/>
            <person name="Peeters S.H."/>
            <person name="Heuer A."/>
            <person name="Rast P."/>
            <person name="Oberbeckmann S."/>
            <person name="Bunk B."/>
            <person name="Jeske O."/>
            <person name="Meyerdierks A."/>
            <person name="Storesund J.E."/>
            <person name="Kallscheuer N."/>
            <person name="Luecker S."/>
            <person name="Lage O.M."/>
            <person name="Pohl T."/>
            <person name="Merkel B.J."/>
            <person name="Hornburger P."/>
            <person name="Mueller R.-W."/>
            <person name="Bruemmer F."/>
            <person name="Labrenz M."/>
            <person name="Spormann A.M."/>
            <person name="Op Den Camp H."/>
            <person name="Overmann J."/>
            <person name="Amann R."/>
            <person name="Jetten M.S.M."/>
            <person name="Mascher T."/>
            <person name="Medema M.H."/>
            <person name="Devos D.P."/>
            <person name="Kaster A.-K."/>
            <person name="Ovreas L."/>
            <person name="Rohde M."/>
            <person name="Galperin M.Y."/>
            <person name="Jogler C."/>
        </authorList>
    </citation>
    <scope>NUCLEOTIDE SEQUENCE [LARGE SCALE GENOMIC DNA]</scope>
    <source>
        <strain evidence="1 2">Pla52n</strain>
    </source>
</reference>
<dbReference type="AlphaFoldDB" id="A0A5C5ZL62"/>
<name>A0A5C5ZL62_9BACT</name>
<organism evidence="1 2">
    <name type="scientific">Stieleria varia</name>
    <dbReference type="NCBI Taxonomy" id="2528005"/>
    <lineage>
        <taxon>Bacteria</taxon>
        <taxon>Pseudomonadati</taxon>
        <taxon>Planctomycetota</taxon>
        <taxon>Planctomycetia</taxon>
        <taxon>Pirellulales</taxon>
        <taxon>Pirellulaceae</taxon>
        <taxon>Stieleria</taxon>
    </lineage>
</organism>
<gene>
    <name evidence="1" type="ORF">Pla52n_69730</name>
</gene>
<sequence>MFVGNRSVSSDNWPAFVGRAPQEEIPHEDFRCARPYPLAAWFRGTHLGTFSSVGLREADRVLHWTTYQNCQGKQKRFKTGDESEATIKKRREM</sequence>
<protein>
    <submittedName>
        <fullName evidence="1">Uncharacterized protein</fullName>
    </submittedName>
</protein>
<dbReference type="Proteomes" id="UP000320176">
    <property type="component" value="Unassembled WGS sequence"/>
</dbReference>
<accession>A0A5C5ZL62</accession>
<evidence type="ECO:0000313" key="2">
    <source>
        <dbReference type="Proteomes" id="UP000320176"/>
    </source>
</evidence>
<comment type="caution">
    <text evidence="1">The sequence shown here is derived from an EMBL/GenBank/DDBJ whole genome shotgun (WGS) entry which is preliminary data.</text>
</comment>
<evidence type="ECO:0000313" key="1">
    <source>
        <dbReference type="EMBL" id="TWT87866.1"/>
    </source>
</evidence>
<keyword evidence="2" id="KW-1185">Reference proteome</keyword>